<comment type="caution">
    <text evidence="3">The sequence shown here is derived from an EMBL/GenBank/DDBJ whole genome shotgun (WGS) entry which is preliminary data.</text>
</comment>
<reference evidence="3 4" key="1">
    <citation type="submission" date="2023-02" db="EMBL/GenBank/DDBJ databases">
        <title>Study of novel species of the Microbacterium genus.</title>
        <authorList>
            <person name="Arroyo-Herrera I."/>
            <person name="Roman-Ponce B."/>
            <person name="Vasquez-Murrieta M.S."/>
        </authorList>
    </citation>
    <scope>NUCLEOTIDE SEQUENCE [LARGE SCALE GENOMIC DNA]</scope>
    <source>
        <strain evidence="3 4">NE1TT3</strain>
    </source>
</reference>
<dbReference type="Gene3D" id="3.30.370.10">
    <property type="entry name" value="Barstar-like"/>
    <property type="match status" value="1"/>
</dbReference>
<dbReference type="InterPro" id="IPR035905">
    <property type="entry name" value="Barstar-like_sf"/>
</dbReference>
<accession>A0ABT5SJX8</accession>
<dbReference type="EMBL" id="JAQZCI010000002">
    <property type="protein sequence ID" value="MDD7962357.1"/>
    <property type="molecule type" value="Genomic_DNA"/>
</dbReference>
<evidence type="ECO:0000313" key="4">
    <source>
        <dbReference type="Proteomes" id="UP001218170"/>
    </source>
</evidence>
<evidence type="ECO:0000313" key="3">
    <source>
        <dbReference type="EMBL" id="MDD7962357.1"/>
    </source>
</evidence>
<dbReference type="RefSeq" id="WP_274223362.1">
    <property type="nucleotide sequence ID" value="NZ_JAQZCG020000016.1"/>
</dbReference>
<sequence>MSPQPAGLRIDGARIHDIPSLYAELDRVLMPDEDWTLGESLDALDDLLYGGFGVLAGSASARIFWDDSERSRQALGVPLTRSYYAAKLARPDVFAAGPARAALERLERGTGKTYFELVVQVFAGHPEIELVLA</sequence>
<gene>
    <name evidence="3" type="ORF">PUW80_08330</name>
</gene>
<comment type="similarity">
    <text evidence="1">Belongs to the barstar family.</text>
</comment>
<dbReference type="SUPFAM" id="SSF52038">
    <property type="entry name" value="Barstar-related"/>
    <property type="match status" value="1"/>
</dbReference>
<dbReference type="Pfam" id="PF01337">
    <property type="entry name" value="Barstar"/>
    <property type="match status" value="1"/>
</dbReference>
<feature type="domain" description="Barstar (barnase inhibitor)" evidence="2">
    <location>
        <begin position="8"/>
        <end position="76"/>
    </location>
</feature>
<organism evidence="3 4">
    <name type="scientific">Microbacterium thalli</name>
    <dbReference type="NCBI Taxonomy" id="3027921"/>
    <lineage>
        <taxon>Bacteria</taxon>
        <taxon>Bacillati</taxon>
        <taxon>Actinomycetota</taxon>
        <taxon>Actinomycetes</taxon>
        <taxon>Micrococcales</taxon>
        <taxon>Microbacteriaceae</taxon>
        <taxon>Microbacterium</taxon>
    </lineage>
</organism>
<keyword evidence="4" id="KW-1185">Reference proteome</keyword>
<evidence type="ECO:0000259" key="2">
    <source>
        <dbReference type="Pfam" id="PF01337"/>
    </source>
</evidence>
<proteinExistence type="inferred from homology"/>
<dbReference type="InterPro" id="IPR000468">
    <property type="entry name" value="Barstar"/>
</dbReference>
<evidence type="ECO:0000256" key="1">
    <source>
        <dbReference type="ARBA" id="ARBA00006845"/>
    </source>
</evidence>
<name>A0ABT5SJX8_9MICO</name>
<dbReference type="Proteomes" id="UP001218170">
    <property type="component" value="Unassembled WGS sequence"/>
</dbReference>
<protein>
    <submittedName>
        <fullName evidence="3">Barstar family protein</fullName>
    </submittedName>
</protein>